<dbReference type="InterPro" id="IPR012337">
    <property type="entry name" value="RNaseH-like_sf"/>
</dbReference>
<organism evidence="2">
    <name type="scientific">Fagus sylvatica</name>
    <name type="common">Beechnut</name>
    <dbReference type="NCBI Taxonomy" id="28930"/>
    <lineage>
        <taxon>Eukaryota</taxon>
        <taxon>Viridiplantae</taxon>
        <taxon>Streptophyta</taxon>
        <taxon>Embryophyta</taxon>
        <taxon>Tracheophyta</taxon>
        <taxon>Spermatophyta</taxon>
        <taxon>Magnoliopsida</taxon>
        <taxon>eudicotyledons</taxon>
        <taxon>Gunneridae</taxon>
        <taxon>Pentapetalae</taxon>
        <taxon>rosids</taxon>
        <taxon>fabids</taxon>
        <taxon>Fagales</taxon>
        <taxon>Fagaceae</taxon>
        <taxon>Fagus</taxon>
    </lineage>
</organism>
<evidence type="ECO:0008006" key="3">
    <source>
        <dbReference type="Google" id="ProtNLM"/>
    </source>
</evidence>
<proteinExistence type="predicted"/>
<dbReference type="InterPro" id="IPR036397">
    <property type="entry name" value="RNaseH_sf"/>
</dbReference>
<feature type="compositionally biased region" description="Low complexity" evidence="1">
    <location>
        <begin position="301"/>
        <end position="319"/>
    </location>
</feature>
<dbReference type="PANTHER" id="PTHR47481">
    <property type="match status" value="1"/>
</dbReference>
<evidence type="ECO:0000313" key="2">
    <source>
        <dbReference type="EMBL" id="SPD14956.1"/>
    </source>
</evidence>
<evidence type="ECO:0000256" key="1">
    <source>
        <dbReference type="SAM" id="MobiDB-lite"/>
    </source>
</evidence>
<dbReference type="AlphaFoldDB" id="A0A2N9HLA9"/>
<dbReference type="Gene3D" id="3.30.420.10">
    <property type="entry name" value="Ribonuclease H-like superfamily/Ribonuclease H"/>
    <property type="match status" value="1"/>
</dbReference>
<feature type="region of interest" description="Disordered" evidence="1">
    <location>
        <begin position="1"/>
        <end position="20"/>
    </location>
</feature>
<reference evidence="2" key="1">
    <citation type="submission" date="2018-02" db="EMBL/GenBank/DDBJ databases">
        <authorList>
            <person name="Cohen D.B."/>
            <person name="Kent A.D."/>
        </authorList>
    </citation>
    <scope>NUCLEOTIDE SEQUENCE</scope>
</reference>
<name>A0A2N9HLA9_FAGSY</name>
<dbReference type="GO" id="GO:0003676">
    <property type="term" value="F:nucleic acid binding"/>
    <property type="evidence" value="ECO:0007669"/>
    <property type="project" value="InterPro"/>
</dbReference>
<dbReference type="Pfam" id="PF14223">
    <property type="entry name" value="Retrotran_gag_2"/>
    <property type="match status" value="1"/>
</dbReference>
<feature type="region of interest" description="Disordered" evidence="1">
    <location>
        <begin position="298"/>
        <end position="319"/>
    </location>
</feature>
<dbReference type="EMBL" id="OIVN01004012">
    <property type="protein sequence ID" value="SPD14956.1"/>
    <property type="molecule type" value="Genomic_DNA"/>
</dbReference>
<gene>
    <name evidence="2" type="ORF">FSB_LOCUS42838</name>
</gene>
<accession>A0A2N9HLA9</accession>
<protein>
    <recommendedName>
        <fullName evidence="3">Integrase catalytic domain-containing protein</fullName>
    </recommendedName>
</protein>
<sequence length="375" mass="41825">MNHLTDEAPDSMILKESGELNPNPKIQEWRNTDLLLRSWIIGTLSEEALGHVVGMTTAREVWTSLEVAYLQATKEREIQLKRQLQMPNKEGTSLGEYLMQFKSICDSLAAIQKPVSDEDKTVQLSHCLGKKYEETRLKKRKKPIIIWPSLLNAIEDEGERIAVVAPMDILFLLEGVDLFLYDYSHESIDNLSQALVSTTLSDTQDQDPTWYTDTGATSHMTYDKGTPEQNGIAERKHRHLVETGLTMLFHAQLPKHLWVDAFTTAVYLINRLPSSVLQIQTLFYKLYGIHPTYSSLKHHTSSSSSPRVQSTPSLLGSPAPATCPAPPVVSTPAPLVMSLPPPAPISPNISASVTAVCISCTWSIHNTFHGIILFR</sequence>
<feature type="compositionally biased region" description="Polar residues" evidence="1">
    <location>
        <begin position="207"/>
        <end position="220"/>
    </location>
</feature>
<dbReference type="SUPFAM" id="SSF53098">
    <property type="entry name" value="Ribonuclease H-like"/>
    <property type="match status" value="1"/>
</dbReference>
<feature type="region of interest" description="Disordered" evidence="1">
    <location>
        <begin position="207"/>
        <end position="231"/>
    </location>
</feature>
<dbReference type="PANTHER" id="PTHR47481:SF10">
    <property type="entry name" value="COPIA-LIKE POLYPROTEIN_RETROTRANSPOSON"/>
    <property type="match status" value="1"/>
</dbReference>